<dbReference type="RefSeq" id="WP_191761853.1">
    <property type="nucleotide sequence ID" value="NZ_VJXY01000070.1"/>
</dbReference>
<comment type="caution">
    <text evidence="1">The sequence shown here is derived from an EMBL/GenBank/DDBJ whole genome shotgun (WGS) entry which is preliminary data.</text>
</comment>
<sequence>MNKNEIIGKVFKNQEYMTPEQLSIAEEFQKMIEAEYALCTGEMKKANKAAFGDESTNSDEELSTDYACSEIDAIRKYWYNRLFNLIQLIEYRNPQLTEELANKYLNNEQ</sequence>
<accession>A0AA40T4L1</accession>
<gene>
    <name evidence="1" type="ORF">FNW02_33415</name>
</gene>
<dbReference type="AlphaFoldDB" id="A0AA40T4L1"/>
<dbReference type="Proteomes" id="UP001165986">
    <property type="component" value="Unassembled WGS sequence"/>
</dbReference>
<proteinExistence type="predicted"/>
<dbReference type="EMBL" id="VJXY01000070">
    <property type="protein sequence ID" value="MBD6620544.1"/>
    <property type="molecule type" value="Genomic_DNA"/>
</dbReference>
<evidence type="ECO:0000313" key="2">
    <source>
        <dbReference type="Proteomes" id="UP001165986"/>
    </source>
</evidence>
<protein>
    <submittedName>
        <fullName evidence="1">Uncharacterized protein</fullName>
    </submittedName>
</protein>
<keyword evidence="2" id="KW-1185">Reference proteome</keyword>
<reference evidence="1" key="1">
    <citation type="submission" date="2019-07" db="EMBL/GenBank/DDBJ databases">
        <title>Toxilogical consequences of a new and cryptic species of cyanobacteria (Komarekiella delphini-convector) recovered from the epidermis of a bottlenose dolphin and 1500 ft. in the air.</title>
        <authorList>
            <person name="Brown A.O."/>
            <person name="Dvorak P."/>
            <person name="Villanueva C.D."/>
            <person name="Foss A.J."/>
            <person name="Garvey A.D."/>
            <person name="Gibson Q.A."/>
            <person name="Johansen J.R."/>
            <person name="Casamatta D.A."/>
        </authorList>
    </citation>
    <scope>NUCLEOTIDE SEQUENCE</scope>
    <source>
        <strain evidence="1">SJRDD-AB1</strain>
    </source>
</reference>
<name>A0AA40T4L1_9NOST</name>
<organism evidence="1 2">
    <name type="scientific">Komarekiella delphini-convector SJRDD-AB1</name>
    <dbReference type="NCBI Taxonomy" id="2593771"/>
    <lineage>
        <taxon>Bacteria</taxon>
        <taxon>Bacillati</taxon>
        <taxon>Cyanobacteriota</taxon>
        <taxon>Cyanophyceae</taxon>
        <taxon>Nostocales</taxon>
        <taxon>Nostocaceae</taxon>
        <taxon>Komarekiella</taxon>
        <taxon>Komarekiella delphini-convector</taxon>
    </lineage>
</organism>
<evidence type="ECO:0000313" key="1">
    <source>
        <dbReference type="EMBL" id="MBD6620544.1"/>
    </source>
</evidence>